<reference evidence="2 3" key="1">
    <citation type="submission" date="2020-09" db="EMBL/GenBank/DDBJ databases">
        <title>De no assembly of potato wild relative species, Solanum commersonii.</title>
        <authorList>
            <person name="Cho K."/>
        </authorList>
    </citation>
    <scope>NUCLEOTIDE SEQUENCE [LARGE SCALE GENOMIC DNA]</scope>
    <source>
        <strain evidence="2">LZ3.2</strain>
        <tissue evidence="2">Leaf</tissue>
    </source>
</reference>
<sequence length="131" mass="14698">MDLKQDMFLVMMQIVTVHKWYTDAQSIKSMFDKDFKHDASKLIFARMDPPWVTKGRSRGNNSRGRGRSSPGSSLGFSYGSSSNFSILERRGMSLINLPSKSSQKASSSVHLEDIPEGSPLYAELQAYLSQK</sequence>
<accession>A0A9J5XMD8</accession>
<feature type="region of interest" description="Disordered" evidence="1">
    <location>
        <begin position="50"/>
        <end position="79"/>
    </location>
</feature>
<dbReference type="AlphaFoldDB" id="A0A9J5XMD8"/>
<evidence type="ECO:0000313" key="3">
    <source>
        <dbReference type="Proteomes" id="UP000824120"/>
    </source>
</evidence>
<feature type="compositionally biased region" description="Low complexity" evidence="1">
    <location>
        <begin position="58"/>
        <end position="79"/>
    </location>
</feature>
<name>A0A9J5XMD8_SOLCO</name>
<comment type="caution">
    <text evidence="2">The sequence shown here is derived from an EMBL/GenBank/DDBJ whole genome shotgun (WGS) entry which is preliminary data.</text>
</comment>
<evidence type="ECO:0000313" key="2">
    <source>
        <dbReference type="EMBL" id="KAG5588631.1"/>
    </source>
</evidence>
<gene>
    <name evidence="2" type="ORF">H5410_049065</name>
</gene>
<evidence type="ECO:0000256" key="1">
    <source>
        <dbReference type="SAM" id="MobiDB-lite"/>
    </source>
</evidence>
<dbReference type="EMBL" id="JACXVP010000009">
    <property type="protein sequence ID" value="KAG5588631.1"/>
    <property type="molecule type" value="Genomic_DNA"/>
</dbReference>
<organism evidence="2 3">
    <name type="scientific">Solanum commersonii</name>
    <name type="common">Commerson's wild potato</name>
    <name type="synonym">Commerson's nightshade</name>
    <dbReference type="NCBI Taxonomy" id="4109"/>
    <lineage>
        <taxon>Eukaryota</taxon>
        <taxon>Viridiplantae</taxon>
        <taxon>Streptophyta</taxon>
        <taxon>Embryophyta</taxon>
        <taxon>Tracheophyta</taxon>
        <taxon>Spermatophyta</taxon>
        <taxon>Magnoliopsida</taxon>
        <taxon>eudicotyledons</taxon>
        <taxon>Gunneridae</taxon>
        <taxon>Pentapetalae</taxon>
        <taxon>asterids</taxon>
        <taxon>lamiids</taxon>
        <taxon>Solanales</taxon>
        <taxon>Solanaceae</taxon>
        <taxon>Solanoideae</taxon>
        <taxon>Solaneae</taxon>
        <taxon>Solanum</taxon>
    </lineage>
</organism>
<protein>
    <submittedName>
        <fullName evidence="2">Uncharacterized protein</fullName>
    </submittedName>
</protein>
<proteinExistence type="predicted"/>
<dbReference type="Proteomes" id="UP000824120">
    <property type="component" value="Chromosome 9"/>
</dbReference>
<keyword evidence="3" id="KW-1185">Reference proteome</keyword>